<accession>A0A1U7IE86</accession>
<dbReference type="Proteomes" id="UP000185860">
    <property type="component" value="Unassembled WGS sequence"/>
</dbReference>
<comment type="caution">
    <text evidence="1">The sequence shown here is derived from an EMBL/GenBank/DDBJ whole genome shotgun (WGS) entry which is preliminary data.</text>
</comment>
<proteinExistence type="predicted"/>
<evidence type="ECO:0000313" key="1">
    <source>
        <dbReference type="EMBL" id="OKH35273.1"/>
    </source>
</evidence>
<organism evidence="1 2">
    <name type="scientific">[Phormidium ambiguum] IAM M-71</name>
    <dbReference type="NCBI Taxonomy" id="454136"/>
    <lineage>
        <taxon>Bacteria</taxon>
        <taxon>Bacillati</taxon>
        <taxon>Cyanobacteriota</taxon>
        <taxon>Cyanophyceae</taxon>
        <taxon>Oscillatoriophycideae</taxon>
        <taxon>Aerosakkonematales</taxon>
        <taxon>Aerosakkonemataceae</taxon>
        <taxon>Floridanema</taxon>
    </lineage>
</organism>
<protein>
    <submittedName>
        <fullName evidence="1">Uncharacterized protein</fullName>
    </submittedName>
</protein>
<dbReference type="OrthoDB" id="464405at2"/>
<dbReference type="EMBL" id="MRCE01000023">
    <property type="protein sequence ID" value="OKH35273.1"/>
    <property type="molecule type" value="Genomic_DNA"/>
</dbReference>
<evidence type="ECO:0000313" key="2">
    <source>
        <dbReference type="Proteomes" id="UP000185860"/>
    </source>
</evidence>
<gene>
    <name evidence="1" type="ORF">NIES2119_21135</name>
</gene>
<sequence>MKPKYHWHSIPLEILCGQIMVAGKMTVSDRYQIRSALLNDALSEAEQILINRLLYGIRHGLLRIID</sequence>
<dbReference type="AlphaFoldDB" id="A0A1U7IE86"/>
<reference evidence="1 2" key="1">
    <citation type="submission" date="2016-11" db="EMBL/GenBank/DDBJ databases">
        <title>Draft Genome Sequences of Nine Cyanobacterial Strains from Diverse Habitats.</title>
        <authorList>
            <person name="Zhu T."/>
            <person name="Hou S."/>
            <person name="Lu X."/>
            <person name="Hess W.R."/>
        </authorList>
    </citation>
    <scope>NUCLEOTIDE SEQUENCE [LARGE SCALE GENOMIC DNA]</scope>
    <source>
        <strain evidence="1 2">IAM M-71</strain>
    </source>
</reference>
<name>A0A1U7IE86_9CYAN</name>
<dbReference type="STRING" id="454136.NIES2119_21135"/>
<dbReference type="RefSeq" id="WP_073595482.1">
    <property type="nucleotide sequence ID" value="NZ_MRCE01000023.1"/>
</dbReference>